<reference evidence="1" key="1">
    <citation type="submission" date="2014-11" db="EMBL/GenBank/DDBJ databases">
        <authorList>
            <person name="Amaro Gonzalez C."/>
        </authorList>
    </citation>
    <scope>NUCLEOTIDE SEQUENCE</scope>
</reference>
<dbReference type="AlphaFoldDB" id="A0A0E9PFZ4"/>
<accession>A0A0E9PFZ4</accession>
<proteinExistence type="predicted"/>
<reference evidence="1" key="2">
    <citation type="journal article" date="2015" name="Fish Shellfish Immunol.">
        <title>Early steps in the European eel (Anguilla anguilla)-Vibrio vulnificus interaction in the gills: Role of the RtxA13 toxin.</title>
        <authorList>
            <person name="Callol A."/>
            <person name="Pajuelo D."/>
            <person name="Ebbesson L."/>
            <person name="Teles M."/>
            <person name="MacKenzie S."/>
            <person name="Amaro C."/>
        </authorList>
    </citation>
    <scope>NUCLEOTIDE SEQUENCE</scope>
</reference>
<sequence>MGRFSWLGVHFSSLSSDPLWSIRDLWIAY</sequence>
<name>A0A0E9PFZ4_ANGAN</name>
<protein>
    <submittedName>
        <fullName evidence="1">Uncharacterized protein</fullName>
    </submittedName>
</protein>
<organism evidence="1">
    <name type="scientific">Anguilla anguilla</name>
    <name type="common">European freshwater eel</name>
    <name type="synonym">Muraena anguilla</name>
    <dbReference type="NCBI Taxonomy" id="7936"/>
    <lineage>
        <taxon>Eukaryota</taxon>
        <taxon>Metazoa</taxon>
        <taxon>Chordata</taxon>
        <taxon>Craniata</taxon>
        <taxon>Vertebrata</taxon>
        <taxon>Euteleostomi</taxon>
        <taxon>Actinopterygii</taxon>
        <taxon>Neopterygii</taxon>
        <taxon>Teleostei</taxon>
        <taxon>Anguilliformes</taxon>
        <taxon>Anguillidae</taxon>
        <taxon>Anguilla</taxon>
    </lineage>
</organism>
<dbReference type="EMBL" id="GBXM01105036">
    <property type="protein sequence ID" value="JAH03541.1"/>
    <property type="molecule type" value="Transcribed_RNA"/>
</dbReference>
<evidence type="ECO:0000313" key="1">
    <source>
        <dbReference type="EMBL" id="JAH03541.1"/>
    </source>
</evidence>